<dbReference type="PANTHER" id="PTHR30012:SF0">
    <property type="entry name" value="TYPE II SECRETION SYSTEM PROTEIN F-RELATED"/>
    <property type="match status" value="1"/>
</dbReference>
<feature type="domain" description="Type II secretion system protein GspF" evidence="11">
    <location>
        <begin position="67"/>
        <end position="190"/>
    </location>
</feature>
<accession>A0A809R7G2</accession>
<dbReference type="InterPro" id="IPR042094">
    <property type="entry name" value="T2SS_GspF_sf"/>
</dbReference>
<dbReference type="GO" id="GO:0005886">
    <property type="term" value="C:plasma membrane"/>
    <property type="evidence" value="ECO:0007669"/>
    <property type="project" value="UniProtKB-SubCell"/>
</dbReference>
<keyword evidence="8 10" id="KW-0472">Membrane</keyword>
<evidence type="ECO:0000256" key="9">
    <source>
        <dbReference type="RuleBase" id="RU003923"/>
    </source>
</evidence>
<evidence type="ECO:0000313" key="12">
    <source>
        <dbReference type="EMBL" id="BBO23523.1"/>
    </source>
</evidence>
<dbReference type="Proteomes" id="UP000662873">
    <property type="component" value="Chromosome"/>
</dbReference>
<feature type="transmembrane region" description="Helical" evidence="10">
    <location>
        <begin position="220"/>
        <end position="238"/>
    </location>
</feature>
<dbReference type="GO" id="GO:0015628">
    <property type="term" value="P:protein secretion by the type II secretion system"/>
    <property type="evidence" value="ECO:0007669"/>
    <property type="project" value="TreeGrafter"/>
</dbReference>
<keyword evidence="3 9" id="KW-0813">Transport</keyword>
<evidence type="ECO:0000256" key="2">
    <source>
        <dbReference type="ARBA" id="ARBA00005745"/>
    </source>
</evidence>
<dbReference type="EMBL" id="AP021858">
    <property type="protein sequence ID" value="BBO23523.1"/>
    <property type="molecule type" value="Genomic_DNA"/>
</dbReference>
<dbReference type="AlphaFoldDB" id="A0A809R7G2"/>
<comment type="similarity">
    <text evidence="2 9">Belongs to the GSP F family.</text>
</comment>
<dbReference type="PRINTS" id="PR00812">
    <property type="entry name" value="BCTERIALGSPF"/>
</dbReference>
<evidence type="ECO:0000259" key="11">
    <source>
        <dbReference type="Pfam" id="PF00482"/>
    </source>
</evidence>
<dbReference type="InterPro" id="IPR018076">
    <property type="entry name" value="T2SS_GspF_dom"/>
</dbReference>
<dbReference type="Pfam" id="PF00482">
    <property type="entry name" value="T2SSF"/>
    <property type="match status" value="2"/>
</dbReference>
<evidence type="ECO:0000256" key="7">
    <source>
        <dbReference type="ARBA" id="ARBA00022989"/>
    </source>
</evidence>
<evidence type="ECO:0000256" key="1">
    <source>
        <dbReference type="ARBA" id="ARBA00004429"/>
    </source>
</evidence>
<feature type="transmembrane region" description="Helical" evidence="10">
    <location>
        <begin position="374"/>
        <end position="394"/>
    </location>
</feature>
<keyword evidence="5" id="KW-0997">Cell inner membrane</keyword>
<feature type="domain" description="Type II secretion system protein GspF" evidence="11">
    <location>
        <begin position="270"/>
        <end position="392"/>
    </location>
</feature>
<keyword evidence="7 10" id="KW-1133">Transmembrane helix</keyword>
<protein>
    <submittedName>
        <fullName evidence="12">Hypothetical conserved protein</fullName>
    </submittedName>
</protein>
<evidence type="ECO:0000256" key="4">
    <source>
        <dbReference type="ARBA" id="ARBA00022475"/>
    </source>
</evidence>
<dbReference type="Gene3D" id="1.20.81.30">
    <property type="entry name" value="Type II secretion system (T2SS), domain F"/>
    <property type="match status" value="2"/>
</dbReference>
<evidence type="ECO:0000256" key="8">
    <source>
        <dbReference type="ARBA" id="ARBA00023136"/>
    </source>
</evidence>
<sequence>MPVFTYTAIDASGKAVRSTVEADNEQIVLAKLRDQALHVTDIRRTSSSGRVRSFGRKRMKAKSLVVFSRQFATMIDAGIPIMRCLDILAGQTRDPALKPALDNVTIDVKGGMSLADSVAKHPHCFSKLYVNMIRAAEVGGILDLILDRLAGFLEYEAEVRGKIKSAMMYPTLVFFFSIVMLFALFSFVLPKFKEIFTGMDVEMPPVTAALFAMGDFMNSYWFVILFFVFGTFLGIKLWGRTTNGRYQIDHLKLRLPIVGELSLKMSVARFTRTFGVLINSGVPILRSLEIVGETLNNSVLTQAIDEARTSIREGQKLSQPLGASGLFPNMVTCMIDVGEESGRLPEMLVKVGEFYDNEVETTVKGLTSMIEPALIIFMGVIVGFIAISVMTPIFKLVNSVK</sequence>
<dbReference type="KEGG" id="npy:NPRO_11180"/>
<reference evidence="12" key="1">
    <citation type="journal article" name="DNA Res.">
        <title>The physiological potential of anammox bacteria as revealed by their core genome structure.</title>
        <authorList>
            <person name="Okubo T."/>
            <person name="Toyoda A."/>
            <person name="Fukuhara K."/>
            <person name="Uchiyama I."/>
            <person name="Harigaya Y."/>
            <person name="Kuroiwa M."/>
            <person name="Suzuki T."/>
            <person name="Murakami Y."/>
            <person name="Suwa Y."/>
            <person name="Takami H."/>
        </authorList>
    </citation>
    <scope>NUCLEOTIDE SEQUENCE</scope>
    <source>
        <strain evidence="12">317325-2</strain>
    </source>
</reference>
<dbReference type="PANTHER" id="PTHR30012">
    <property type="entry name" value="GENERAL SECRETION PATHWAY PROTEIN"/>
    <property type="match status" value="1"/>
</dbReference>
<evidence type="ECO:0000256" key="10">
    <source>
        <dbReference type="SAM" id="Phobius"/>
    </source>
</evidence>
<evidence type="ECO:0000256" key="5">
    <source>
        <dbReference type="ARBA" id="ARBA00022519"/>
    </source>
</evidence>
<comment type="subcellular location">
    <subcellularLocation>
        <location evidence="1">Cell inner membrane</location>
        <topology evidence="1">Multi-pass membrane protein</topology>
    </subcellularLocation>
    <subcellularLocation>
        <location evidence="9">Cell membrane</location>
        <topology evidence="9">Multi-pass membrane protein</topology>
    </subcellularLocation>
</comment>
<organism evidence="12 13">
    <name type="scientific">Candidatus Nitrosymbiomonas proteolyticus</name>
    <dbReference type="NCBI Taxonomy" id="2608984"/>
    <lineage>
        <taxon>Bacteria</taxon>
        <taxon>Bacillati</taxon>
        <taxon>Armatimonadota</taxon>
        <taxon>Armatimonadota incertae sedis</taxon>
        <taxon>Candidatus Nitrosymbiomonas</taxon>
    </lineage>
</organism>
<dbReference type="FunFam" id="1.20.81.30:FF:000001">
    <property type="entry name" value="Type II secretion system protein F"/>
    <property type="match status" value="2"/>
</dbReference>
<evidence type="ECO:0000313" key="13">
    <source>
        <dbReference type="Proteomes" id="UP000662873"/>
    </source>
</evidence>
<dbReference type="InterPro" id="IPR001992">
    <property type="entry name" value="T2SS_GspF/T4SS_PilC_CS"/>
</dbReference>
<dbReference type="InterPro" id="IPR003004">
    <property type="entry name" value="GspF/PilC"/>
</dbReference>
<feature type="transmembrane region" description="Helical" evidence="10">
    <location>
        <begin position="169"/>
        <end position="189"/>
    </location>
</feature>
<keyword evidence="4" id="KW-1003">Cell membrane</keyword>
<proteinExistence type="inferred from homology"/>
<evidence type="ECO:0000256" key="3">
    <source>
        <dbReference type="ARBA" id="ARBA00022448"/>
    </source>
</evidence>
<evidence type="ECO:0000256" key="6">
    <source>
        <dbReference type="ARBA" id="ARBA00022692"/>
    </source>
</evidence>
<keyword evidence="6 9" id="KW-0812">Transmembrane</keyword>
<gene>
    <name evidence="12" type="ORF">NPRO_11180</name>
</gene>
<dbReference type="PROSITE" id="PS00874">
    <property type="entry name" value="T2SP_F"/>
    <property type="match status" value="1"/>
</dbReference>
<name>A0A809R7G2_9BACT</name>